<evidence type="ECO:0000256" key="3">
    <source>
        <dbReference type="ARBA" id="ARBA00022679"/>
    </source>
</evidence>
<keyword evidence="10" id="KW-1185">Reference proteome</keyword>
<evidence type="ECO:0000256" key="6">
    <source>
        <dbReference type="ARBA" id="ARBA00049400"/>
    </source>
</evidence>
<dbReference type="PROSITE" id="PS51684">
    <property type="entry name" value="SAM_MT_TRM5_TYW2"/>
    <property type="match status" value="1"/>
</dbReference>
<dbReference type="AlphaFoldDB" id="A0A9P3LRS8"/>
<accession>A0A9P3LRS8</accession>
<feature type="compositionally biased region" description="Low complexity" evidence="7">
    <location>
        <begin position="329"/>
        <end position="344"/>
    </location>
</feature>
<reference evidence="9" key="1">
    <citation type="submission" date="2021-11" db="EMBL/GenBank/DDBJ databases">
        <authorList>
            <person name="Herlambang A."/>
            <person name="Guo Y."/>
            <person name="Takashima Y."/>
            <person name="Nishizawa T."/>
        </authorList>
    </citation>
    <scope>NUCLEOTIDE SEQUENCE</scope>
    <source>
        <strain evidence="9">E1425</strain>
    </source>
</reference>
<dbReference type="SUPFAM" id="SSF53335">
    <property type="entry name" value="S-adenosyl-L-methionine-dependent methyltransferases"/>
    <property type="match status" value="1"/>
</dbReference>
<sequence>MSESGSGSLPVLLVPANLTKQLKVSLDLAGWRDKAKLIARPSQSIETSSLQQQQGQDRNLDLSRYLTMALLPVEPFLHLPCRRSSDSNSESLLSLQDFIVSLERMQENHLVDQLRAMVPDQTIQSTVFLKWLDASAFATPRHLLALTPLEKLREGLTQFLTPYLSSFLDHSQQKQQAQPSLASDIGATSASDLLQTLISSIPQKWEHYSDFTLLPPGAFQASPWPQILQYLITLDQKDDNHNPDKKQGGILDRLETLVQEALQSKHIARKAIIPVQDVLRRPQIRPLTGDWGLHNRYKSWVEEPDLVLLEHQQIGQESLHPPTPEQQRSLSSTSTTSSTEGSSSLINMDQDLVAPTAENFKGAYWAETCQNQVWYRWAPMFTMFSAGNITEKERVANSRPIFDAKDKVVVDLYAGIGYFTLVYLVHAGARTVHACEWNPWSVEGLKQGADRNGISWSSYHKSPVVAGDAAAEGGVGQSMTMTTIFQQSIATRTVQKKKKKAVVPAHDTTSTTTTAPTEGLLGNLVIYSGDNAQWIDSFENQAHHVNLGLIPSAEPGWVLGVRALCPDQGGYLHVHHNIRVGEEEAFKTYLVKSLQDLFKTWKSPVLSESGEGSLAQENGWTVEIRHLENVKSFAPLVFHYVVDVECRPPNWSPSA</sequence>
<evidence type="ECO:0000256" key="4">
    <source>
        <dbReference type="ARBA" id="ARBA00022691"/>
    </source>
</evidence>
<organism evidence="9 10">
    <name type="scientific">Entomortierella parvispora</name>
    <dbReference type="NCBI Taxonomy" id="205924"/>
    <lineage>
        <taxon>Eukaryota</taxon>
        <taxon>Fungi</taxon>
        <taxon>Fungi incertae sedis</taxon>
        <taxon>Mucoromycota</taxon>
        <taxon>Mortierellomycotina</taxon>
        <taxon>Mortierellomycetes</taxon>
        <taxon>Mortierellales</taxon>
        <taxon>Mortierellaceae</taxon>
        <taxon>Entomortierella</taxon>
    </lineage>
</organism>
<dbReference type="PANTHER" id="PTHR23245">
    <property type="entry name" value="TRNA METHYLTRANSFERASE"/>
    <property type="match status" value="1"/>
</dbReference>
<evidence type="ECO:0000313" key="10">
    <source>
        <dbReference type="Proteomes" id="UP000827284"/>
    </source>
</evidence>
<evidence type="ECO:0000256" key="5">
    <source>
        <dbReference type="ARBA" id="ARBA00022694"/>
    </source>
</evidence>
<dbReference type="EC" id="2.5.1.114" evidence="2"/>
<evidence type="ECO:0000256" key="2">
    <source>
        <dbReference type="ARBA" id="ARBA00012265"/>
    </source>
</evidence>
<evidence type="ECO:0000259" key="8">
    <source>
        <dbReference type="PROSITE" id="PS51684"/>
    </source>
</evidence>
<protein>
    <recommendedName>
        <fullName evidence="2">tRNA(Phe) (4-demethylwyosine(37)-C(7)) aminocarboxypropyltransferase</fullName>
        <ecNumber evidence="2">2.5.1.114</ecNumber>
    </recommendedName>
</protein>
<comment type="catalytic activity">
    <reaction evidence="6">
        <text>4-demethylwyosine(37) in tRNA(Phe) + S-adenosyl-L-methionine = 4-demethyl-7-[(3S)-3-amino-3-carboxypropyl]wyosine(37) in tRNA(Phe) + S-methyl-5'-thioadenosine + H(+)</text>
        <dbReference type="Rhea" id="RHEA:36355"/>
        <dbReference type="Rhea" id="RHEA-COMP:10164"/>
        <dbReference type="Rhea" id="RHEA-COMP:10378"/>
        <dbReference type="ChEBI" id="CHEBI:15378"/>
        <dbReference type="ChEBI" id="CHEBI:17509"/>
        <dbReference type="ChEBI" id="CHEBI:59789"/>
        <dbReference type="ChEBI" id="CHEBI:64315"/>
        <dbReference type="ChEBI" id="CHEBI:73550"/>
        <dbReference type="EC" id="2.5.1.114"/>
    </reaction>
</comment>
<feature type="domain" description="SAM-dependent methyltransferase TRM5/TYW2-type" evidence="8">
    <location>
        <begin position="311"/>
        <end position="648"/>
    </location>
</feature>
<dbReference type="OrthoDB" id="2387925at2759"/>
<dbReference type="GO" id="GO:0031591">
    <property type="term" value="P:wybutosine biosynthetic process"/>
    <property type="evidence" value="ECO:0007669"/>
    <property type="project" value="TreeGrafter"/>
</dbReference>
<dbReference type="Proteomes" id="UP000827284">
    <property type="component" value="Unassembled WGS sequence"/>
</dbReference>
<gene>
    <name evidence="9" type="ORF">EMPS_00652</name>
</gene>
<comment type="pathway">
    <text evidence="1">tRNA modification; wybutosine-tRNA(Phe) biosynthesis.</text>
</comment>
<comment type="caution">
    <text evidence="9">The sequence shown here is derived from an EMBL/GenBank/DDBJ whole genome shotgun (WGS) entry which is preliminary data.</text>
</comment>
<dbReference type="GO" id="GO:0005737">
    <property type="term" value="C:cytoplasm"/>
    <property type="evidence" value="ECO:0007669"/>
    <property type="project" value="TreeGrafter"/>
</dbReference>
<keyword evidence="3" id="KW-0808">Transferase</keyword>
<dbReference type="GO" id="GO:0008175">
    <property type="term" value="F:tRNA methyltransferase activity"/>
    <property type="evidence" value="ECO:0007669"/>
    <property type="project" value="TreeGrafter"/>
</dbReference>
<dbReference type="InterPro" id="IPR029063">
    <property type="entry name" value="SAM-dependent_MTases_sf"/>
</dbReference>
<dbReference type="InterPro" id="IPR030382">
    <property type="entry name" value="MeTrfase_TRM5/TYW2"/>
</dbReference>
<reference evidence="9" key="2">
    <citation type="journal article" date="2022" name="Microbiol. Resour. Announc.">
        <title>Whole-Genome Sequence of Entomortierella parvispora E1425, a Mucoromycotan Fungus Associated with Burkholderiaceae-Related Endosymbiotic Bacteria.</title>
        <authorList>
            <person name="Herlambang A."/>
            <person name="Guo Y."/>
            <person name="Takashima Y."/>
            <person name="Narisawa K."/>
            <person name="Ohta H."/>
            <person name="Nishizawa T."/>
        </authorList>
    </citation>
    <scope>NUCLEOTIDE SEQUENCE</scope>
    <source>
        <strain evidence="9">E1425</strain>
    </source>
</reference>
<dbReference type="EMBL" id="BQFW01000001">
    <property type="protein sequence ID" value="GJJ68306.1"/>
    <property type="molecule type" value="Genomic_DNA"/>
</dbReference>
<dbReference type="GO" id="GO:0030488">
    <property type="term" value="P:tRNA methylation"/>
    <property type="evidence" value="ECO:0007669"/>
    <property type="project" value="TreeGrafter"/>
</dbReference>
<dbReference type="PANTHER" id="PTHR23245:SF25">
    <property type="entry name" value="TRNA WYBUTOSINE-SYNTHESIZING PROTEIN 2 HOMOLOG"/>
    <property type="match status" value="1"/>
</dbReference>
<dbReference type="Gene3D" id="3.40.50.150">
    <property type="entry name" value="Vaccinia Virus protein VP39"/>
    <property type="match status" value="1"/>
</dbReference>
<keyword evidence="4" id="KW-0949">S-adenosyl-L-methionine</keyword>
<dbReference type="GO" id="GO:0102522">
    <property type="term" value="F:tRNA 4-demethylwyosine alpha-amino-alpha-carboxypropyltransferase activity"/>
    <property type="evidence" value="ECO:0007669"/>
    <property type="project" value="UniProtKB-EC"/>
</dbReference>
<evidence type="ECO:0000256" key="1">
    <source>
        <dbReference type="ARBA" id="ARBA00004797"/>
    </source>
</evidence>
<proteinExistence type="predicted"/>
<evidence type="ECO:0000313" key="9">
    <source>
        <dbReference type="EMBL" id="GJJ68306.1"/>
    </source>
</evidence>
<name>A0A9P3LRS8_9FUNG</name>
<evidence type="ECO:0000256" key="7">
    <source>
        <dbReference type="SAM" id="MobiDB-lite"/>
    </source>
</evidence>
<dbReference type="Pfam" id="PF02475">
    <property type="entry name" value="TRM5-TYW2_MTfase"/>
    <property type="match status" value="1"/>
</dbReference>
<keyword evidence="5" id="KW-0819">tRNA processing</keyword>
<feature type="region of interest" description="Disordered" evidence="7">
    <location>
        <begin position="318"/>
        <end position="345"/>
    </location>
</feature>
<dbReference type="InterPro" id="IPR056743">
    <property type="entry name" value="TRM5-TYW2-like_MTfase"/>
</dbReference>